<comment type="similarity">
    <text evidence="9 10">Belongs to the TrpA family.</text>
</comment>
<keyword evidence="4 9" id="KW-0028">Amino-acid biosynthesis</keyword>
<dbReference type="InterPro" id="IPR002028">
    <property type="entry name" value="Trp_synthase_suA"/>
</dbReference>
<evidence type="ECO:0000256" key="1">
    <source>
        <dbReference type="ARBA" id="ARBA00003365"/>
    </source>
</evidence>
<dbReference type="UniPathway" id="UPA00035">
    <property type="reaction ID" value="UER00044"/>
</dbReference>
<keyword evidence="7 9" id="KW-0456">Lyase</keyword>
<dbReference type="EMBL" id="AAQH01000001">
    <property type="protein sequence ID" value="EAT13546.1"/>
    <property type="molecule type" value="Genomic_DNA"/>
</dbReference>
<dbReference type="EC" id="4.2.1.20" evidence="9"/>
<dbReference type="PANTHER" id="PTHR43406">
    <property type="entry name" value="TRYPTOPHAN SYNTHASE, ALPHA CHAIN"/>
    <property type="match status" value="1"/>
</dbReference>
<evidence type="ECO:0000256" key="7">
    <source>
        <dbReference type="ARBA" id="ARBA00023239"/>
    </source>
</evidence>
<comment type="function">
    <text evidence="1 9">The alpha subunit is responsible for the aldol cleavage of indoleglycerol phosphate to indole and glyceraldehyde 3-phosphate.</text>
</comment>
<accession>Q1N6P6</accession>
<feature type="active site" description="Proton acceptor" evidence="9">
    <location>
        <position position="60"/>
    </location>
</feature>
<dbReference type="SUPFAM" id="SSF51366">
    <property type="entry name" value="Ribulose-phoshate binding barrel"/>
    <property type="match status" value="1"/>
</dbReference>
<dbReference type="Gene3D" id="3.20.20.70">
    <property type="entry name" value="Aldolase class I"/>
    <property type="match status" value="1"/>
</dbReference>
<proteinExistence type="inferred from homology"/>
<comment type="catalytic activity">
    <reaction evidence="8 9">
        <text>(1S,2R)-1-C-(indol-3-yl)glycerol 3-phosphate + L-serine = D-glyceraldehyde 3-phosphate + L-tryptophan + H2O</text>
        <dbReference type="Rhea" id="RHEA:10532"/>
        <dbReference type="ChEBI" id="CHEBI:15377"/>
        <dbReference type="ChEBI" id="CHEBI:33384"/>
        <dbReference type="ChEBI" id="CHEBI:57912"/>
        <dbReference type="ChEBI" id="CHEBI:58866"/>
        <dbReference type="ChEBI" id="CHEBI:59776"/>
        <dbReference type="EC" id="4.2.1.20"/>
    </reaction>
</comment>
<dbReference type="HOGENOM" id="CLU_016734_0_0_6"/>
<dbReference type="Proteomes" id="UP000004263">
    <property type="component" value="Unassembled WGS sequence"/>
</dbReference>
<feature type="active site" description="Proton acceptor" evidence="9">
    <location>
        <position position="49"/>
    </location>
</feature>
<dbReference type="HAMAP" id="MF_00131">
    <property type="entry name" value="Trp_synth_alpha"/>
    <property type="match status" value="1"/>
</dbReference>
<dbReference type="STRING" id="207949.RED65_09149"/>
<evidence type="ECO:0000256" key="4">
    <source>
        <dbReference type="ARBA" id="ARBA00022605"/>
    </source>
</evidence>
<evidence type="ECO:0000313" key="12">
    <source>
        <dbReference type="Proteomes" id="UP000004263"/>
    </source>
</evidence>
<sequence>MNRIDQCFEKLKQNGKKALIPYITGGDPKPDWTLDLMHTLVESGADIIELGVPFSDPMADGPTIQLACERALEHGTSLRQLLSIVSQFRETNTETPVVLMGYLNPVEVMGYDAFAKAAKDSGIDGVLMVDMPPEESVDVADIFKSNGLEMIYLLAPTTPPKRAELICAHGSGYLYYVSVKGVTGSAALDVDDVKQNLDRIRTQTDLPLGVGFGIKDGETAAKVAKVSDAVIVGSALVNCIAKQPDDLNSIKSDLVALMTEIRSAMDV</sequence>
<dbReference type="PANTHER" id="PTHR43406:SF1">
    <property type="entry name" value="TRYPTOPHAN SYNTHASE ALPHA CHAIN, CHLOROPLASTIC"/>
    <property type="match status" value="1"/>
</dbReference>
<protein>
    <recommendedName>
        <fullName evidence="9">Tryptophan synthase alpha chain</fullName>
        <ecNumber evidence="9">4.2.1.20</ecNumber>
    </recommendedName>
</protein>
<dbReference type="OrthoDB" id="9804578at2"/>
<gene>
    <name evidence="9" type="primary">trpA</name>
    <name evidence="11" type="ORF">RED65_09149</name>
</gene>
<organism evidence="11 12">
    <name type="scientific">Bermanella marisrubri</name>
    <dbReference type="NCBI Taxonomy" id="207949"/>
    <lineage>
        <taxon>Bacteria</taxon>
        <taxon>Pseudomonadati</taxon>
        <taxon>Pseudomonadota</taxon>
        <taxon>Gammaproteobacteria</taxon>
        <taxon>Oceanospirillales</taxon>
        <taxon>Oceanospirillaceae</taxon>
        <taxon>Bermanella</taxon>
    </lineage>
</organism>
<evidence type="ECO:0000256" key="8">
    <source>
        <dbReference type="ARBA" id="ARBA00049047"/>
    </source>
</evidence>
<name>Q1N6P6_9GAMM</name>
<evidence type="ECO:0000256" key="2">
    <source>
        <dbReference type="ARBA" id="ARBA00004733"/>
    </source>
</evidence>
<evidence type="ECO:0000256" key="5">
    <source>
        <dbReference type="ARBA" id="ARBA00022822"/>
    </source>
</evidence>
<dbReference type="CDD" id="cd04724">
    <property type="entry name" value="Tryptophan_synthase_alpha"/>
    <property type="match status" value="1"/>
</dbReference>
<evidence type="ECO:0000256" key="6">
    <source>
        <dbReference type="ARBA" id="ARBA00023141"/>
    </source>
</evidence>
<dbReference type="InterPro" id="IPR018204">
    <property type="entry name" value="Trp_synthase_alpha_AS"/>
</dbReference>
<dbReference type="PROSITE" id="PS00167">
    <property type="entry name" value="TRP_SYNTHASE_ALPHA"/>
    <property type="match status" value="1"/>
</dbReference>
<dbReference type="NCBIfam" id="TIGR00262">
    <property type="entry name" value="trpA"/>
    <property type="match status" value="1"/>
</dbReference>
<dbReference type="GO" id="GO:0004834">
    <property type="term" value="F:tryptophan synthase activity"/>
    <property type="evidence" value="ECO:0007669"/>
    <property type="project" value="UniProtKB-UniRule"/>
</dbReference>
<dbReference type="AlphaFoldDB" id="Q1N6P6"/>
<dbReference type="FunFam" id="3.20.20.70:FF:000037">
    <property type="entry name" value="Tryptophan synthase alpha chain"/>
    <property type="match status" value="1"/>
</dbReference>
<dbReference type="Pfam" id="PF00290">
    <property type="entry name" value="Trp_syntA"/>
    <property type="match status" value="1"/>
</dbReference>
<dbReference type="RefSeq" id="WP_007016967.1">
    <property type="nucleotide sequence ID" value="NZ_CH724113.1"/>
</dbReference>
<evidence type="ECO:0000313" key="11">
    <source>
        <dbReference type="EMBL" id="EAT13546.1"/>
    </source>
</evidence>
<reference evidence="11 12" key="1">
    <citation type="submission" date="2006-03" db="EMBL/GenBank/DDBJ databases">
        <authorList>
            <person name="Pinhassi J."/>
            <person name="Pedros-Alio C."/>
            <person name="Ferriera S."/>
            <person name="Johnson J."/>
            <person name="Kravitz S."/>
            <person name="Halpern A."/>
            <person name="Remington K."/>
            <person name="Beeson K."/>
            <person name="Tran B."/>
            <person name="Rogers Y.-H."/>
            <person name="Friedman R."/>
            <person name="Venter J.C."/>
        </authorList>
    </citation>
    <scope>NUCLEOTIDE SEQUENCE [LARGE SCALE GENOMIC DNA]</scope>
    <source>
        <strain evidence="11 12">RED65</strain>
    </source>
</reference>
<comment type="caution">
    <text evidence="11">The sequence shown here is derived from an EMBL/GenBank/DDBJ whole genome shotgun (WGS) entry which is preliminary data.</text>
</comment>
<comment type="pathway">
    <text evidence="2 9">Amino-acid biosynthesis; L-tryptophan biosynthesis; L-tryptophan from chorismate: step 5/5.</text>
</comment>
<comment type="subunit">
    <text evidence="3 9">Tetramer of two alpha and two beta chains.</text>
</comment>
<evidence type="ECO:0000256" key="9">
    <source>
        <dbReference type="HAMAP-Rule" id="MF_00131"/>
    </source>
</evidence>
<dbReference type="InterPro" id="IPR013785">
    <property type="entry name" value="Aldolase_TIM"/>
</dbReference>
<evidence type="ECO:0000256" key="10">
    <source>
        <dbReference type="RuleBase" id="RU003662"/>
    </source>
</evidence>
<dbReference type="InterPro" id="IPR011060">
    <property type="entry name" value="RibuloseP-bd_barrel"/>
</dbReference>
<dbReference type="GO" id="GO:0005829">
    <property type="term" value="C:cytosol"/>
    <property type="evidence" value="ECO:0007669"/>
    <property type="project" value="TreeGrafter"/>
</dbReference>
<keyword evidence="6 9" id="KW-0057">Aromatic amino acid biosynthesis</keyword>
<keyword evidence="5 9" id="KW-0822">Tryptophan biosynthesis</keyword>
<evidence type="ECO:0000256" key="3">
    <source>
        <dbReference type="ARBA" id="ARBA00011270"/>
    </source>
</evidence>
<keyword evidence="12" id="KW-1185">Reference proteome</keyword>